<organism evidence="11 12">
    <name type="scientific">Paenibacillus uliginis N3/975</name>
    <dbReference type="NCBI Taxonomy" id="1313296"/>
    <lineage>
        <taxon>Bacteria</taxon>
        <taxon>Bacillati</taxon>
        <taxon>Bacillota</taxon>
        <taxon>Bacilli</taxon>
        <taxon>Bacillales</taxon>
        <taxon>Paenibacillaceae</taxon>
        <taxon>Paenibacillus</taxon>
    </lineage>
</organism>
<keyword evidence="6" id="KW-0547">Nucleotide-binding</keyword>
<dbReference type="PANTHER" id="PTHR47837">
    <property type="entry name" value="GTP PYROPHOSPHOKINASE YJBM"/>
    <property type="match status" value="1"/>
</dbReference>
<dbReference type="Proteomes" id="UP000192940">
    <property type="component" value="Chromosome I"/>
</dbReference>
<evidence type="ECO:0000256" key="7">
    <source>
        <dbReference type="ARBA" id="ARBA00022777"/>
    </source>
</evidence>
<dbReference type="AlphaFoldDB" id="A0A1X7H2I7"/>
<dbReference type="GO" id="GO:0005524">
    <property type="term" value="F:ATP binding"/>
    <property type="evidence" value="ECO:0007669"/>
    <property type="project" value="UniProtKB-KW"/>
</dbReference>
<evidence type="ECO:0000313" key="12">
    <source>
        <dbReference type="Proteomes" id="UP000192940"/>
    </source>
</evidence>
<dbReference type="SUPFAM" id="SSF81301">
    <property type="entry name" value="Nucleotidyltransferase"/>
    <property type="match status" value="1"/>
</dbReference>
<comment type="subunit">
    <text evidence="3">Homotetramer.</text>
</comment>
<evidence type="ECO:0000256" key="6">
    <source>
        <dbReference type="ARBA" id="ARBA00022741"/>
    </source>
</evidence>
<keyword evidence="12" id="KW-1185">Reference proteome</keyword>
<feature type="domain" description="RelA/SpoT" evidence="10">
    <location>
        <begin position="45"/>
        <end position="166"/>
    </location>
</feature>
<comment type="pathway">
    <text evidence="1">Purine metabolism; ppGpp biosynthesis; ppGpp from GTP: step 1/2.</text>
</comment>
<dbReference type="GO" id="GO:0008728">
    <property type="term" value="F:GTP diphosphokinase activity"/>
    <property type="evidence" value="ECO:0007669"/>
    <property type="project" value="UniProtKB-EC"/>
</dbReference>
<evidence type="ECO:0000256" key="8">
    <source>
        <dbReference type="ARBA" id="ARBA00022840"/>
    </source>
</evidence>
<evidence type="ECO:0000256" key="4">
    <source>
        <dbReference type="ARBA" id="ARBA00013251"/>
    </source>
</evidence>
<dbReference type="InterPro" id="IPR007685">
    <property type="entry name" value="RelA_SpoT"/>
</dbReference>
<feature type="coiled-coil region" evidence="9">
    <location>
        <begin position="174"/>
        <end position="201"/>
    </location>
</feature>
<evidence type="ECO:0000256" key="2">
    <source>
        <dbReference type="ARBA" id="ARBA00007476"/>
    </source>
</evidence>
<gene>
    <name evidence="11" type="ORF">SAMN05661091_1585</name>
</gene>
<dbReference type="Gene3D" id="3.30.460.10">
    <property type="entry name" value="Beta Polymerase, domain 2"/>
    <property type="match status" value="1"/>
</dbReference>
<evidence type="ECO:0000256" key="1">
    <source>
        <dbReference type="ARBA" id="ARBA00004976"/>
    </source>
</evidence>
<keyword evidence="8" id="KW-0067">ATP-binding</keyword>
<name>A0A1X7H2I7_9BACL</name>
<dbReference type="EC" id="2.7.6.5" evidence="4"/>
<evidence type="ECO:0000256" key="3">
    <source>
        <dbReference type="ARBA" id="ARBA00011881"/>
    </source>
</evidence>
<protein>
    <recommendedName>
        <fullName evidence="4">GTP diphosphokinase</fullName>
        <ecNumber evidence="4">2.7.6.5</ecNumber>
    </recommendedName>
</protein>
<evidence type="ECO:0000256" key="9">
    <source>
        <dbReference type="SAM" id="Coils"/>
    </source>
</evidence>
<comment type="similarity">
    <text evidence="2">Belongs to the RelA/SpoT family.</text>
</comment>
<dbReference type="CDD" id="cd05399">
    <property type="entry name" value="NT_Rel-Spo_like"/>
    <property type="match status" value="1"/>
</dbReference>
<reference evidence="11 12" key="1">
    <citation type="submission" date="2017-04" db="EMBL/GenBank/DDBJ databases">
        <authorList>
            <person name="Afonso C.L."/>
            <person name="Miller P.J."/>
            <person name="Scott M.A."/>
            <person name="Spackman E."/>
            <person name="Goraichik I."/>
            <person name="Dimitrov K.M."/>
            <person name="Suarez D.L."/>
            <person name="Swayne D.E."/>
        </authorList>
    </citation>
    <scope>NUCLEOTIDE SEQUENCE [LARGE SCALE GENOMIC DNA]</scope>
    <source>
        <strain evidence="11 12">N3/975</strain>
    </source>
</reference>
<dbReference type="UniPathway" id="UPA00908">
    <property type="reaction ID" value="UER00884"/>
</dbReference>
<dbReference type="RefSeq" id="WP_208918501.1">
    <property type="nucleotide sequence ID" value="NZ_LT840184.1"/>
</dbReference>
<accession>A0A1X7H2I7</accession>
<dbReference type="GO" id="GO:0015970">
    <property type="term" value="P:guanosine tetraphosphate biosynthetic process"/>
    <property type="evidence" value="ECO:0007669"/>
    <property type="project" value="UniProtKB-UniPathway"/>
</dbReference>
<evidence type="ECO:0000313" key="11">
    <source>
        <dbReference type="EMBL" id="SMF78669.1"/>
    </source>
</evidence>
<evidence type="ECO:0000256" key="5">
    <source>
        <dbReference type="ARBA" id="ARBA00022679"/>
    </source>
</evidence>
<dbReference type="GO" id="GO:0016301">
    <property type="term" value="F:kinase activity"/>
    <property type="evidence" value="ECO:0007669"/>
    <property type="project" value="UniProtKB-KW"/>
</dbReference>
<dbReference type="EMBL" id="LT840184">
    <property type="protein sequence ID" value="SMF78669.1"/>
    <property type="molecule type" value="Genomic_DNA"/>
</dbReference>
<dbReference type="PANTHER" id="PTHR47837:SF2">
    <property type="entry name" value="GTP PYROPHOSPHOKINASE YWAC"/>
    <property type="match status" value="1"/>
</dbReference>
<keyword evidence="9" id="KW-0175">Coiled coil</keyword>
<dbReference type="InterPro" id="IPR043519">
    <property type="entry name" value="NT_sf"/>
</dbReference>
<proteinExistence type="inferred from homology"/>
<evidence type="ECO:0000259" key="10">
    <source>
        <dbReference type="SMART" id="SM00954"/>
    </source>
</evidence>
<keyword evidence="5" id="KW-0808">Transferase</keyword>
<sequence>MDGRDWGTFLLPYEQAVEELKVKFKTMRSELKKREEYAPIEFVTGRIKRISSILDKAKRLNVPMDQLETGIEDIAGIRIMCQFVEDIRRVAEYIRGRKDLKVLYEKDYITNYKDSGYRSFHMIVEYPVQTALGQKIVLAEIQIRTLAMNFWATIEHSLSYKYRESLPDEIRNRLKKAGEAANTLDNEMSSIREDILEAQKQFEDNSNITSQLLNAMHQLYFYHMVNEAIEYQARFNTIWQQQGQDHDMEAVKELLTEVKELLDTAKKKVRDHEI</sequence>
<dbReference type="SMART" id="SM00954">
    <property type="entry name" value="RelA_SpoT"/>
    <property type="match status" value="1"/>
</dbReference>
<keyword evidence="7 11" id="KW-0418">Kinase</keyword>
<dbReference type="FunFam" id="3.30.460.10:FF:000012">
    <property type="entry name" value="GTP pyrophosphokinase YjbM"/>
    <property type="match status" value="1"/>
</dbReference>
<dbReference type="STRING" id="1313296.SAMN05661091_1585"/>
<dbReference type="Pfam" id="PF04607">
    <property type="entry name" value="RelA_SpoT"/>
    <property type="match status" value="1"/>
</dbReference>
<dbReference type="Gene3D" id="1.10.287.860">
    <property type="entry name" value="Nucleotidyltransferase"/>
    <property type="match status" value="1"/>
</dbReference>
<dbReference type="InterPro" id="IPR052366">
    <property type="entry name" value="GTP_Pyrophosphokinase"/>
</dbReference>